<gene>
    <name evidence="1" type="ORF">HaLaN_00448</name>
</gene>
<keyword evidence="2" id="KW-1185">Reference proteome</keyword>
<comment type="caution">
    <text evidence="1">The sequence shown here is derived from an EMBL/GenBank/DDBJ whole genome shotgun (WGS) entry which is preliminary data.</text>
</comment>
<dbReference type="AlphaFoldDB" id="A0A699YFU7"/>
<dbReference type="Proteomes" id="UP000485058">
    <property type="component" value="Unassembled WGS sequence"/>
</dbReference>
<organism evidence="1 2">
    <name type="scientific">Haematococcus lacustris</name>
    <name type="common">Green alga</name>
    <name type="synonym">Haematococcus pluvialis</name>
    <dbReference type="NCBI Taxonomy" id="44745"/>
    <lineage>
        <taxon>Eukaryota</taxon>
        <taxon>Viridiplantae</taxon>
        <taxon>Chlorophyta</taxon>
        <taxon>core chlorophytes</taxon>
        <taxon>Chlorophyceae</taxon>
        <taxon>CS clade</taxon>
        <taxon>Chlamydomonadales</taxon>
        <taxon>Haematococcaceae</taxon>
        <taxon>Haematococcus</taxon>
    </lineage>
</organism>
<dbReference type="EMBL" id="BLLF01000013">
    <property type="protein sequence ID" value="GFH05906.1"/>
    <property type="molecule type" value="Genomic_DNA"/>
</dbReference>
<proteinExistence type="predicted"/>
<protein>
    <submittedName>
        <fullName evidence="1">Uncharacterized protein</fullName>
    </submittedName>
</protein>
<reference evidence="1 2" key="1">
    <citation type="submission" date="2020-02" db="EMBL/GenBank/DDBJ databases">
        <title>Draft genome sequence of Haematococcus lacustris strain NIES-144.</title>
        <authorList>
            <person name="Morimoto D."/>
            <person name="Nakagawa S."/>
            <person name="Yoshida T."/>
            <person name="Sawayama S."/>
        </authorList>
    </citation>
    <scope>NUCLEOTIDE SEQUENCE [LARGE SCALE GENOMIC DNA]</scope>
    <source>
        <strain evidence="1 2">NIES-144</strain>
    </source>
</reference>
<evidence type="ECO:0000313" key="2">
    <source>
        <dbReference type="Proteomes" id="UP000485058"/>
    </source>
</evidence>
<accession>A0A699YFU7</accession>
<sequence>MLPMVVREPVELPFIGRQLTATSDFNPTTHIAVGVDPGVTQAIKAEHAQRDPVTDGLQAHILALKATWDALWEEYLKPRWRRQRLGLHHAQERVIEGFCIKVVNGMKWVSRQHYHQERGVAVFLGAGCFSRGG</sequence>
<name>A0A699YFU7_HAELA</name>
<evidence type="ECO:0000313" key="1">
    <source>
        <dbReference type="EMBL" id="GFH05906.1"/>
    </source>
</evidence>